<evidence type="ECO:0000313" key="1">
    <source>
        <dbReference type="EMBL" id="QDU63810.1"/>
    </source>
</evidence>
<keyword evidence="2" id="KW-1185">Reference proteome</keyword>
<reference evidence="1 2" key="1">
    <citation type="submission" date="2019-02" db="EMBL/GenBank/DDBJ databases">
        <title>Deep-cultivation of Planctomycetes and their phenomic and genomic characterization uncovers novel biology.</title>
        <authorList>
            <person name="Wiegand S."/>
            <person name="Jogler M."/>
            <person name="Boedeker C."/>
            <person name="Pinto D."/>
            <person name="Vollmers J."/>
            <person name="Rivas-Marin E."/>
            <person name="Kohn T."/>
            <person name="Peeters S.H."/>
            <person name="Heuer A."/>
            <person name="Rast P."/>
            <person name="Oberbeckmann S."/>
            <person name="Bunk B."/>
            <person name="Jeske O."/>
            <person name="Meyerdierks A."/>
            <person name="Storesund J.E."/>
            <person name="Kallscheuer N."/>
            <person name="Luecker S."/>
            <person name="Lage O.M."/>
            <person name="Pohl T."/>
            <person name="Merkel B.J."/>
            <person name="Hornburger P."/>
            <person name="Mueller R.-W."/>
            <person name="Bruemmer F."/>
            <person name="Labrenz M."/>
            <person name="Spormann A.M."/>
            <person name="Op den Camp H."/>
            <person name="Overmann J."/>
            <person name="Amann R."/>
            <person name="Jetten M.S.M."/>
            <person name="Mascher T."/>
            <person name="Medema M.H."/>
            <person name="Devos D.P."/>
            <person name="Kaster A.-K."/>
            <person name="Ovreas L."/>
            <person name="Rohde M."/>
            <person name="Galperin M.Y."/>
            <person name="Jogler C."/>
        </authorList>
    </citation>
    <scope>NUCLEOTIDE SEQUENCE [LARGE SCALE GENOMIC DNA]</scope>
    <source>
        <strain evidence="1 2">Pan216</strain>
    </source>
</reference>
<accession>A0A518B9Z4</accession>
<dbReference type="AlphaFoldDB" id="A0A518B9Z4"/>
<dbReference type="PROSITE" id="PS51257">
    <property type="entry name" value="PROKAR_LIPOPROTEIN"/>
    <property type="match status" value="1"/>
</dbReference>
<name>A0A518B9Z4_9BACT</name>
<gene>
    <name evidence="1" type="ORF">Pan216_46910</name>
</gene>
<sequence>MNRWNLKANRWLLALVAAGTLALSGCGYGKVGPETYKYATALYSICNRRDEKGLDKITDMLAQASQEGAISSREAAWLDDIVEEARGGDWESSAAQARRMLSDQVERVR</sequence>
<evidence type="ECO:0000313" key="2">
    <source>
        <dbReference type="Proteomes" id="UP000317093"/>
    </source>
</evidence>
<dbReference type="EMBL" id="CP036279">
    <property type="protein sequence ID" value="QDU63810.1"/>
    <property type="molecule type" value="Genomic_DNA"/>
</dbReference>
<dbReference type="KEGG" id="knv:Pan216_46910"/>
<protein>
    <submittedName>
        <fullName evidence="1">Uncharacterized protein</fullName>
    </submittedName>
</protein>
<dbReference type="RefSeq" id="WP_145261556.1">
    <property type="nucleotide sequence ID" value="NZ_CP036279.1"/>
</dbReference>
<dbReference type="Proteomes" id="UP000317093">
    <property type="component" value="Chromosome"/>
</dbReference>
<dbReference type="OrthoDB" id="288412at2"/>
<proteinExistence type="predicted"/>
<organism evidence="1 2">
    <name type="scientific">Kolteria novifilia</name>
    <dbReference type="NCBI Taxonomy" id="2527975"/>
    <lineage>
        <taxon>Bacteria</taxon>
        <taxon>Pseudomonadati</taxon>
        <taxon>Planctomycetota</taxon>
        <taxon>Planctomycetia</taxon>
        <taxon>Kolteriales</taxon>
        <taxon>Kolteriaceae</taxon>
        <taxon>Kolteria</taxon>
    </lineage>
</organism>